<accession>A0A3B0SU52</accession>
<keyword evidence="2" id="KW-0436">Ligase</keyword>
<feature type="non-terminal residue" evidence="2">
    <location>
        <position position="66"/>
    </location>
</feature>
<sequence length="66" mass="7312">MADGSIDRDAKPTEDISVLEVFGIETNMIVKGFAGRTERVPDIDPTYKFDPDTTLAILAGFSHNRR</sequence>
<protein>
    <submittedName>
        <fullName evidence="2">Aerobic cobaltochelatase CobS subunit</fullName>
        <ecNumber evidence="2">6.6.1.2</ecNumber>
    </submittedName>
</protein>
<name>A0A3B0SU52_9ZZZZ</name>
<dbReference type="Pfam" id="PF12556">
    <property type="entry name" value="CobS_N"/>
    <property type="match status" value="1"/>
</dbReference>
<evidence type="ECO:0000259" key="1">
    <source>
        <dbReference type="Pfam" id="PF12556"/>
    </source>
</evidence>
<proteinExistence type="predicted"/>
<dbReference type="GO" id="GO:0051116">
    <property type="term" value="F:cobaltochelatase activity"/>
    <property type="evidence" value="ECO:0007669"/>
    <property type="project" value="UniProtKB-EC"/>
</dbReference>
<dbReference type="EMBL" id="UOEG01000277">
    <property type="protein sequence ID" value="VAW04607.1"/>
    <property type="molecule type" value="Genomic_DNA"/>
</dbReference>
<feature type="domain" description="Cobaltochelatase subunit CobS N-terminal" evidence="1">
    <location>
        <begin position="10"/>
        <end position="40"/>
    </location>
</feature>
<dbReference type="AlphaFoldDB" id="A0A3B0SU52"/>
<evidence type="ECO:0000313" key="2">
    <source>
        <dbReference type="EMBL" id="VAW04607.1"/>
    </source>
</evidence>
<organism evidence="2">
    <name type="scientific">hydrothermal vent metagenome</name>
    <dbReference type="NCBI Taxonomy" id="652676"/>
    <lineage>
        <taxon>unclassified sequences</taxon>
        <taxon>metagenomes</taxon>
        <taxon>ecological metagenomes</taxon>
    </lineage>
</organism>
<gene>
    <name evidence="2" type="ORF">MNBD_ALPHA07-827</name>
</gene>
<reference evidence="2" key="1">
    <citation type="submission" date="2018-06" db="EMBL/GenBank/DDBJ databases">
        <authorList>
            <person name="Zhirakovskaya E."/>
        </authorList>
    </citation>
    <scope>NUCLEOTIDE SEQUENCE</scope>
</reference>
<dbReference type="InterPro" id="IPR025865">
    <property type="entry name" value="CobS_N_dom"/>
</dbReference>
<dbReference type="EC" id="6.6.1.2" evidence="2"/>